<dbReference type="Gene3D" id="1.10.150.130">
    <property type="match status" value="1"/>
</dbReference>
<dbReference type="InterPro" id="IPR011010">
    <property type="entry name" value="DNA_brk_join_enz"/>
</dbReference>
<comment type="caution">
    <text evidence="8">The sequence shown here is derived from an EMBL/GenBank/DDBJ whole genome shotgun (WGS) entry which is preliminary data.</text>
</comment>
<comment type="similarity">
    <text evidence="1">Belongs to the 'phage' integrase family.</text>
</comment>
<feature type="domain" description="Core-binding (CB)" evidence="7">
    <location>
        <begin position="57"/>
        <end position="138"/>
    </location>
</feature>
<accession>A0ABT5GDH0</accession>
<evidence type="ECO:0000256" key="1">
    <source>
        <dbReference type="ARBA" id="ARBA00008857"/>
    </source>
</evidence>
<proteinExistence type="inferred from homology"/>
<dbReference type="InterPro" id="IPR044068">
    <property type="entry name" value="CB"/>
</dbReference>
<dbReference type="PANTHER" id="PTHR30349">
    <property type="entry name" value="PHAGE INTEGRASE-RELATED"/>
    <property type="match status" value="1"/>
</dbReference>
<dbReference type="Proteomes" id="UP001150259">
    <property type="component" value="Unassembled WGS sequence"/>
</dbReference>
<reference evidence="8 9" key="1">
    <citation type="submission" date="2022-11" db="EMBL/GenBank/DDBJ databases">
        <title>Anaerobic phenanthrene biodegradation by a DNRA strain PheN6.</title>
        <authorList>
            <person name="Zhang Z."/>
        </authorList>
    </citation>
    <scope>NUCLEOTIDE SEQUENCE [LARGE SCALE GENOMIC DNA]</scope>
    <source>
        <strain evidence="8 9">PheN6</strain>
    </source>
</reference>
<sequence length="361" mass="40936">MASIVRRPSGRWQATYTAYGREFSKSFDRKVDAVAWARSAEQDIQRGAWMDPRRSRIAVDKWIDIWLPTRRSDLRATSFERLQSICDRHIRPWWGQRQLDHITNAEVRRWSADLQHHLAPRTARKVLLAFRQLLSAAVDDRRLAVNPAARVPMPADHGAERAWMSLEEAVALRDAIDPKYRAVVLLGYWCGLRFGELSALRRCDVDVERSRILVRRTAQQASGRITFGPPKTGAGRRTVPVSRTVMRELCEYMDAYTDTSAESLLVTTAADTPLNRQNFLRRVWRPALKSAGLPAELTPHSMRHGYASLLISGGFSVKEVSQWCGHASTSITLSVYAHVASQQEDDAPERLETLLSGFDTD</sequence>
<evidence type="ECO:0000256" key="4">
    <source>
        <dbReference type="ARBA" id="ARBA00023172"/>
    </source>
</evidence>
<evidence type="ECO:0000259" key="6">
    <source>
        <dbReference type="PROSITE" id="PS51898"/>
    </source>
</evidence>
<evidence type="ECO:0000256" key="5">
    <source>
        <dbReference type="PROSITE-ProRule" id="PRU01248"/>
    </source>
</evidence>
<dbReference type="PROSITE" id="PS51898">
    <property type="entry name" value="TYR_RECOMBINASE"/>
    <property type="match status" value="1"/>
</dbReference>
<evidence type="ECO:0000259" key="7">
    <source>
        <dbReference type="PROSITE" id="PS51900"/>
    </source>
</evidence>
<gene>
    <name evidence="8" type="ORF">OO014_03555</name>
</gene>
<feature type="domain" description="Tyr recombinase" evidence="6">
    <location>
        <begin position="159"/>
        <end position="349"/>
    </location>
</feature>
<dbReference type="InterPro" id="IPR002104">
    <property type="entry name" value="Integrase_catalytic"/>
</dbReference>
<dbReference type="SUPFAM" id="SSF56349">
    <property type="entry name" value="DNA breaking-rejoining enzymes"/>
    <property type="match status" value="1"/>
</dbReference>
<evidence type="ECO:0000256" key="2">
    <source>
        <dbReference type="ARBA" id="ARBA00022908"/>
    </source>
</evidence>
<dbReference type="CDD" id="cd01189">
    <property type="entry name" value="INT_ICEBs1_C_like"/>
    <property type="match status" value="1"/>
</dbReference>
<evidence type="ECO:0000313" key="8">
    <source>
        <dbReference type="EMBL" id="MDC5696320.1"/>
    </source>
</evidence>
<dbReference type="PROSITE" id="PS51900">
    <property type="entry name" value="CB"/>
    <property type="match status" value="1"/>
</dbReference>
<dbReference type="InterPro" id="IPR010998">
    <property type="entry name" value="Integrase_recombinase_N"/>
</dbReference>
<keyword evidence="3 5" id="KW-0238">DNA-binding</keyword>
<dbReference type="InterPro" id="IPR050090">
    <property type="entry name" value="Tyrosine_recombinase_XerCD"/>
</dbReference>
<dbReference type="InterPro" id="IPR013762">
    <property type="entry name" value="Integrase-like_cat_sf"/>
</dbReference>
<dbReference type="Pfam" id="PF14659">
    <property type="entry name" value="Phage_int_SAM_3"/>
    <property type="match status" value="1"/>
</dbReference>
<dbReference type="PANTHER" id="PTHR30349:SF64">
    <property type="entry name" value="PROPHAGE INTEGRASE INTD-RELATED"/>
    <property type="match status" value="1"/>
</dbReference>
<dbReference type="Pfam" id="PF00589">
    <property type="entry name" value="Phage_integrase"/>
    <property type="match status" value="1"/>
</dbReference>
<protein>
    <submittedName>
        <fullName evidence="8">Site-specific integrase</fullName>
    </submittedName>
</protein>
<name>A0ABT5GDH0_9MICO</name>
<dbReference type="Gene3D" id="1.10.443.10">
    <property type="entry name" value="Intergrase catalytic core"/>
    <property type="match status" value="1"/>
</dbReference>
<keyword evidence="4" id="KW-0233">DNA recombination</keyword>
<evidence type="ECO:0000313" key="9">
    <source>
        <dbReference type="Proteomes" id="UP001150259"/>
    </source>
</evidence>
<evidence type="ECO:0000256" key="3">
    <source>
        <dbReference type="ARBA" id="ARBA00023125"/>
    </source>
</evidence>
<organism evidence="8 9">
    <name type="scientific">Intrasporangium calvum</name>
    <dbReference type="NCBI Taxonomy" id="53358"/>
    <lineage>
        <taxon>Bacteria</taxon>
        <taxon>Bacillati</taxon>
        <taxon>Actinomycetota</taxon>
        <taxon>Actinomycetes</taxon>
        <taxon>Micrococcales</taxon>
        <taxon>Intrasporangiaceae</taxon>
        <taxon>Intrasporangium</taxon>
    </lineage>
</organism>
<keyword evidence="9" id="KW-1185">Reference proteome</keyword>
<dbReference type="InterPro" id="IPR004107">
    <property type="entry name" value="Integrase_SAM-like_N"/>
</dbReference>
<dbReference type="EMBL" id="JAPFQL010000009">
    <property type="protein sequence ID" value="MDC5696320.1"/>
    <property type="molecule type" value="Genomic_DNA"/>
</dbReference>
<keyword evidence="2" id="KW-0229">DNA integration</keyword>